<keyword evidence="2" id="KW-0812">Transmembrane</keyword>
<evidence type="ECO:0000313" key="4">
    <source>
        <dbReference type="Proteomes" id="UP001596547"/>
    </source>
</evidence>
<sequence length="149" mass="15941">MPDITVFKVDLSGSRFNAPFSRQYEGGEREESEGESGGGRGKLLAVVGLVVALLTAVGGFLAVRRFRGRGGEEDEEAGGEPAEFDPDTFETEEDRSNRKRAVAAVVGLAFLVGTAAVVKLRGGDEEGEEYEDYRVDVEGPSENLVGEPE</sequence>
<evidence type="ECO:0000256" key="1">
    <source>
        <dbReference type="SAM" id="MobiDB-lite"/>
    </source>
</evidence>
<evidence type="ECO:0000256" key="2">
    <source>
        <dbReference type="SAM" id="Phobius"/>
    </source>
</evidence>
<name>A0ABD6A5B3_9EURY</name>
<keyword evidence="2" id="KW-0472">Membrane</keyword>
<feature type="region of interest" description="Disordered" evidence="1">
    <location>
        <begin position="18"/>
        <end position="39"/>
    </location>
</feature>
<dbReference type="RefSeq" id="WP_276304610.1">
    <property type="nucleotide sequence ID" value="NZ_CP119992.1"/>
</dbReference>
<reference evidence="3 4" key="1">
    <citation type="journal article" date="2019" name="Int. J. Syst. Evol. Microbiol.">
        <title>The Global Catalogue of Microorganisms (GCM) 10K type strain sequencing project: providing services to taxonomists for standard genome sequencing and annotation.</title>
        <authorList>
            <consortium name="The Broad Institute Genomics Platform"/>
            <consortium name="The Broad Institute Genome Sequencing Center for Infectious Disease"/>
            <person name="Wu L."/>
            <person name="Ma J."/>
        </authorList>
    </citation>
    <scope>NUCLEOTIDE SEQUENCE [LARGE SCALE GENOMIC DNA]</scope>
    <source>
        <strain evidence="3 4">PSR21</strain>
    </source>
</reference>
<dbReference type="EMBL" id="JBHTBF010000001">
    <property type="protein sequence ID" value="MFC7315204.1"/>
    <property type="molecule type" value="Genomic_DNA"/>
</dbReference>
<dbReference type="AlphaFoldDB" id="A0ABD6A5B3"/>
<feature type="transmembrane region" description="Helical" evidence="2">
    <location>
        <begin position="43"/>
        <end position="63"/>
    </location>
</feature>
<feature type="compositionally biased region" description="Acidic residues" evidence="1">
    <location>
        <begin position="72"/>
        <end position="93"/>
    </location>
</feature>
<keyword evidence="2" id="KW-1133">Transmembrane helix</keyword>
<feature type="region of interest" description="Disordered" evidence="1">
    <location>
        <begin position="69"/>
        <end position="96"/>
    </location>
</feature>
<feature type="region of interest" description="Disordered" evidence="1">
    <location>
        <begin position="121"/>
        <end position="149"/>
    </location>
</feature>
<evidence type="ECO:0008006" key="5">
    <source>
        <dbReference type="Google" id="ProtNLM"/>
    </source>
</evidence>
<dbReference type="Proteomes" id="UP001596547">
    <property type="component" value="Unassembled WGS sequence"/>
</dbReference>
<protein>
    <recommendedName>
        <fullName evidence="5">DUF4366 domain-containing protein</fullName>
    </recommendedName>
</protein>
<proteinExistence type="predicted"/>
<dbReference type="GeneID" id="79314163"/>
<accession>A0ABD6A5B3</accession>
<comment type="caution">
    <text evidence="3">The sequence shown here is derived from an EMBL/GenBank/DDBJ whole genome shotgun (WGS) entry which is preliminary data.</text>
</comment>
<gene>
    <name evidence="3" type="ORF">ACFQPE_00125</name>
</gene>
<keyword evidence="4" id="KW-1185">Reference proteome</keyword>
<organism evidence="3 4">
    <name type="scientific">Halomarina halobia</name>
    <dbReference type="NCBI Taxonomy" id="3033386"/>
    <lineage>
        <taxon>Archaea</taxon>
        <taxon>Methanobacteriati</taxon>
        <taxon>Methanobacteriota</taxon>
        <taxon>Stenosarchaea group</taxon>
        <taxon>Halobacteria</taxon>
        <taxon>Halobacteriales</taxon>
        <taxon>Natronomonadaceae</taxon>
        <taxon>Halomarina</taxon>
    </lineage>
</organism>
<feature type="transmembrane region" description="Helical" evidence="2">
    <location>
        <begin position="101"/>
        <end position="120"/>
    </location>
</feature>
<evidence type="ECO:0000313" key="3">
    <source>
        <dbReference type="EMBL" id="MFC7315204.1"/>
    </source>
</evidence>